<proteinExistence type="predicted"/>
<keyword evidence="2" id="KW-0238">DNA-binding</keyword>
<evidence type="ECO:0000256" key="3">
    <source>
        <dbReference type="ARBA" id="ARBA00023163"/>
    </source>
</evidence>
<name>A0A317ZE05_9BACT</name>
<evidence type="ECO:0000313" key="7">
    <source>
        <dbReference type="Proteomes" id="UP000247099"/>
    </source>
</evidence>
<dbReference type="InterPro" id="IPR000524">
    <property type="entry name" value="Tscrpt_reg_HTH_GntR"/>
</dbReference>
<dbReference type="Proteomes" id="UP000247099">
    <property type="component" value="Unassembled WGS sequence"/>
</dbReference>
<dbReference type="AlphaFoldDB" id="A0A317ZE05"/>
<keyword evidence="7" id="KW-1185">Reference proteome</keyword>
<dbReference type="Gene3D" id="3.40.50.2300">
    <property type="match status" value="2"/>
</dbReference>
<protein>
    <submittedName>
        <fullName evidence="6">Uncharacterized protein</fullName>
    </submittedName>
</protein>
<dbReference type="RefSeq" id="WP_110131668.1">
    <property type="nucleotide sequence ID" value="NZ_QHJQ01000009.1"/>
</dbReference>
<dbReference type="OrthoDB" id="180305at2"/>
<evidence type="ECO:0000256" key="2">
    <source>
        <dbReference type="ARBA" id="ARBA00023125"/>
    </source>
</evidence>
<dbReference type="InterPro" id="IPR028082">
    <property type="entry name" value="Peripla_BP_I"/>
</dbReference>
<comment type="caution">
    <text evidence="6">The sequence shown here is derived from an EMBL/GenBank/DDBJ whole genome shotgun (WGS) entry which is preliminary data.</text>
</comment>
<dbReference type="Gene3D" id="1.10.10.10">
    <property type="entry name" value="Winged helix-like DNA-binding domain superfamily/Winged helix DNA-binding domain"/>
    <property type="match status" value="1"/>
</dbReference>
<feature type="domain" description="Transcriptional regulator LacI/GalR-like sensor" evidence="5">
    <location>
        <begin position="189"/>
        <end position="348"/>
    </location>
</feature>
<dbReference type="PRINTS" id="PR00035">
    <property type="entry name" value="HTHGNTR"/>
</dbReference>
<dbReference type="Pfam" id="PF13377">
    <property type="entry name" value="Peripla_BP_3"/>
    <property type="match status" value="1"/>
</dbReference>
<dbReference type="InterPro" id="IPR036388">
    <property type="entry name" value="WH-like_DNA-bd_sf"/>
</dbReference>
<feature type="domain" description="HTH gntR-type" evidence="4">
    <location>
        <begin position="10"/>
        <end position="62"/>
    </location>
</feature>
<keyword evidence="3" id="KW-0804">Transcription</keyword>
<accession>A0A317ZE05</accession>
<reference evidence="6 7" key="1">
    <citation type="submission" date="2018-05" db="EMBL/GenBank/DDBJ databases">
        <title>Coraliomargarita sinensis sp. nov., isolated from a marine solar saltern.</title>
        <authorList>
            <person name="Zhou L.Y."/>
        </authorList>
    </citation>
    <scope>NUCLEOTIDE SEQUENCE [LARGE SCALE GENOMIC DNA]</scope>
    <source>
        <strain evidence="6 7">WN38</strain>
    </source>
</reference>
<evidence type="ECO:0000256" key="1">
    <source>
        <dbReference type="ARBA" id="ARBA00023015"/>
    </source>
</evidence>
<dbReference type="GO" id="GO:0003677">
    <property type="term" value="F:DNA binding"/>
    <property type="evidence" value="ECO:0007669"/>
    <property type="project" value="UniProtKB-KW"/>
</dbReference>
<dbReference type="Pfam" id="PF00392">
    <property type="entry name" value="GntR"/>
    <property type="match status" value="1"/>
</dbReference>
<dbReference type="EMBL" id="QHJQ01000009">
    <property type="protein sequence ID" value="PXA03380.1"/>
    <property type="molecule type" value="Genomic_DNA"/>
</dbReference>
<evidence type="ECO:0000259" key="4">
    <source>
        <dbReference type="Pfam" id="PF00392"/>
    </source>
</evidence>
<keyword evidence="1" id="KW-0805">Transcription regulation</keyword>
<dbReference type="GO" id="GO:0003700">
    <property type="term" value="F:DNA-binding transcription factor activity"/>
    <property type="evidence" value="ECO:0007669"/>
    <property type="project" value="InterPro"/>
</dbReference>
<evidence type="ECO:0000259" key="5">
    <source>
        <dbReference type="Pfam" id="PF13377"/>
    </source>
</evidence>
<dbReference type="InterPro" id="IPR046335">
    <property type="entry name" value="LacI/GalR-like_sensor"/>
</dbReference>
<organism evidence="6 7">
    <name type="scientific">Coraliomargarita sinensis</name>
    <dbReference type="NCBI Taxonomy" id="2174842"/>
    <lineage>
        <taxon>Bacteria</taxon>
        <taxon>Pseudomonadati</taxon>
        <taxon>Verrucomicrobiota</taxon>
        <taxon>Opitutia</taxon>
        <taxon>Puniceicoccales</taxon>
        <taxon>Coraliomargaritaceae</taxon>
        <taxon>Coraliomargarita</taxon>
    </lineage>
</organism>
<dbReference type="SUPFAM" id="SSF53822">
    <property type="entry name" value="Periplasmic binding protein-like I"/>
    <property type="match status" value="1"/>
</dbReference>
<dbReference type="InParanoid" id="A0A317ZE05"/>
<dbReference type="SUPFAM" id="SSF46785">
    <property type="entry name" value="Winged helix' DNA-binding domain"/>
    <property type="match status" value="1"/>
</dbReference>
<dbReference type="InterPro" id="IPR036390">
    <property type="entry name" value="WH_DNA-bd_sf"/>
</dbReference>
<sequence>MNYFQFRTATEQVTDYLRDELARRRWSVHLPGSNALAKDLGVGKGTIESALEKLEDEGLLVPQGKGRPRRIDLTKQRGTTTCRIQILLGGELDRSRAMMIELERQLQLAGHAAEFSPKTLEDLGMRVNRVARFVQKTEADGWMILGGNHEILTWFANQPEPVYAIFGRQASVKIGGVSVSRSQALSRAVQRLVELGHQRIVLMVRPDRRKPSPGLFERQFLETLSRYGIHTGSYNLPDWEDEPEDFRACLDALFSFTPPTALVFDQSHLYFAAQQHLAQRGLVAPRDVSMLCNDPDIVFRWSAPRVSHLRWDSGRLIRHARRWAGQLARGQARRKKSVVEAEFVEGGTIGPVPE</sequence>
<evidence type="ECO:0000313" key="6">
    <source>
        <dbReference type="EMBL" id="PXA03380.1"/>
    </source>
</evidence>
<gene>
    <name evidence="6" type="ORF">DDZ13_11835</name>
</gene>